<keyword evidence="7" id="KW-1185">Reference proteome</keyword>
<dbReference type="InterPro" id="IPR013830">
    <property type="entry name" value="SGNH_hydro"/>
</dbReference>
<feature type="domain" description="SGNH hydrolase-type esterase" evidence="1">
    <location>
        <begin position="35"/>
        <end position="195"/>
    </location>
</feature>
<dbReference type="AlphaFoldDB" id="A0A372KQ93"/>
<evidence type="ECO:0000313" key="3">
    <source>
        <dbReference type="EMBL" id="RFU51902.1"/>
    </source>
</evidence>
<dbReference type="EMBL" id="CP031733">
    <property type="protein sequence ID" value="AXQ78634.1"/>
    <property type="molecule type" value="Genomic_DNA"/>
</dbReference>
<evidence type="ECO:0000313" key="6">
    <source>
        <dbReference type="Proteomes" id="UP000262901"/>
    </source>
</evidence>
<dbReference type="GO" id="GO:0004622">
    <property type="term" value="F:phosphatidylcholine lysophospholipase activity"/>
    <property type="evidence" value="ECO:0007669"/>
    <property type="project" value="TreeGrafter"/>
</dbReference>
<dbReference type="PANTHER" id="PTHR30383">
    <property type="entry name" value="THIOESTERASE 1/PROTEASE 1/LYSOPHOSPHOLIPASE L1"/>
    <property type="match status" value="1"/>
</dbReference>
<reference evidence="4 6" key="2">
    <citation type="submission" date="2018-08" db="EMBL/GenBank/DDBJ databases">
        <title>Draft genome of Streptococcus sp. nov. Z1.</title>
        <authorList>
            <person name="Tian Z."/>
        </authorList>
    </citation>
    <scope>NUCLEOTIDE SEQUENCE [LARGE SCALE GENOMIC DNA]</scope>
    <source>
        <strain evidence="4">Z1</strain>
        <strain evidence="6">Z1(2018)</strain>
    </source>
</reference>
<dbReference type="KEGG" id="schj:DDV21_005855"/>
<dbReference type="Proteomes" id="UP000262901">
    <property type="component" value="Unassembled WGS sequence"/>
</dbReference>
<dbReference type="EMBL" id="QVQZ01000001">
    <property type="protein sequence ID" value="RFU54094.1"/>
    <property type="molecule type" value="Genomic_DNA"/>
</dbReference>
<dbReference type="OrthoDB" id="2513075at2"/>
<evidence type="ECO:0000259" key="1">
    <source>
        <dbReference type="Pfam" id="PF13472"/>
    </source>
</evidence>
<organism evidence="4 6">
    <name type="scientific">Streptococcus chenjunshii</name>
    <dbReference type="NCBI Taxonomy" id="2173853"/>
    <lineage>
        <taxon>Bacteria</taxon>
        <taxon>Bacillati</taxon>
        <taxon>Bacillota</taxon>
        <taxon>Bacilli</taxon>
        <taxon>Lactobacillales</taxon>
        <taxon>Streptococcaceae</taxon>
        <taxon>Streptococcus</taxon>
    </lineage>
</organism>
<dbReference type="EMBL" id="QVQY01000001">
    <property type="protein sequence ID" value="RFU51902.1"/>
    <property type="molecule type" value="Genomic_DNA"/>
</dbReference>
<sequence length="204" mass="22964">MLEMISPELRAYQEQKVVQFKQKNPREAENGIVFVGDSLIDFYPLKKWLGRELPLINRGIAGTDSQWLLDHLDIQVRDLKPAKVFMLIGTNDLGLGLEPADIVKNISAITAELNEAPYTEQIYVLSLLPVNQSQKFKQTVKLRSNQAIKAVNEALAGLPVSAFIDLYQDLTDETGNLAEHYTRDGLHLTPAAYQLISNKIKNYL</sequence>
<dbReference type="Pfam" id="PF13472">
    <property type="entry name" value="Lipase_GDSL_2"/>
    <property type="match status" value="1"/>
</dbReference>
<protein>
    <submittedName>
        <fullName evidence="4">Lipase</fullName>
    </submittedName>
</protein>
<reference evidence="2" key="4">
    <citation type="journal article" date="2019" name="Int. J. Syst. Evol. Microbiol.">
        <title>Streptococcus chenjunshii sp. nov. isolated from feces of Tibetan antelopes.</title>
        <authorList>
            <person name="Tian Z."/>
            <person name="Lu S."/>
            <person name="Jin D."/>
            <person name="Yang J."/>
            <person name="Pu J."/>
            <person name="Lai X.H."/>
            <person name="Bai X.N."/>
            <person name="Wu X.M."/>
            <person name="Li J."/>
            <person name="Wang S."/>
            <person name="Xu J."/>
        </authorList>
    </citation>
    <scope>NUCLEOTIDE SEQUENCE</scope>
    <source>
        <strain evidence="2">Z15</strain>
    </source>
</reference>
<gene>
    <name evidence="2" type="ORF">DDV21_005855</name>
    <name evidence="3" type="ORF">DDV22_00190</name>
    <name evidence="4" type="ORF">DDV23_00745</name>
</gene>
<name>A0A372KQ93_9STRE</name>
<dbReference type="RefSeq" id="WP_116877190.1">
    <property type="nucleotide sequence ID" value="NZ_CP031733.1"/>
</dbReference>
<accession>A0A346NC89</accession>
<dbReference type="PANTHER" id="PTHR30383:SF5">
    <property type="entry name" value="SGNH HYDROLASE-TYPE ESTERASE DOMAIN-CONTAINING PROTEIN"/>
    <property type="match status" value="1"/>
</dbReference>
<proteinExistence type="predicted"/>
<dbReference type="CDD" id="cd01841">
    <property type="entry name" value="NnaC_like"/>
    <property type="match status" value="1"/>
</dbReference>
<reference evidence="3 7" key="1">
    <citation type="submission" date="2018-08" db="EMBL/GenBank/DDBJ databases">
        <title>Draft genome of Streptococcus sp .nov. Z2.</title>
        <authorList>
            <person name="Tian Z."/>
        </authorList>
    </citation>
    <scope>NUCLEOTIDE SEQUENCE [LARGE SCALE GENOMIC DNA]</scope>
    <source>
        <strain evidence="3 7">Z2</strain>
    </source>
</reference>
<dbReference type="InterPro" id="IPR036514">
    <property type="entry name" value="SGNH_hydro_sf"/>
</dbReference>
<evidence type="ECO:0000313" key="5">
    <source>
        <dbReference type="Proteomes" id="UP000246115"/>
    </source>
</evidence>
<evidence type="ECO:0000313" key="4">
    <source>
        <dbReference type="EMBL" id="RFU54094.1"/>
    </source>
</evidence>
<dbReference type="Proteomes" id="UP000246115">
    <property type="component" value="Chromosome"/>
</dbReference>
<reference evidence="5" key="3">
    <citation type="submission" date="2018-08" db="EMBL/GenBank/DDBJ databases">
        <title>Streptococcus chenjunshii sp. nov., isolated from stools sample of the Tibetan antelope in the Qinghai-Tibet plateau, China.</title>
        <authorList>
            <person name="Tian Z."/>
        </authorList>
    </citation>
    <scope>NUCLEOTIDE SEQUENCE [LARGE SCALE GENOMIC DNA]</scope>
    <source>
        <strain evidence="5">Z15</strain>
    </source>
</reference>
<dbReference type="Proteomes" id="UP000264056">
    <property type="component" value="Unassembled WGS sequence"/>
</dbReference>
<evidence type="ECO:0000313" key="7">
    <source>
        <dbReference type="Proteomes" id="UP000264056"/>
    </source>
</evidence>
<dbReference type="InterPro" id="IPR051532">
    <property type="entry name" value="Ester_Hydrolysis_Enzymes"/>
</dbReference>
<accession>A0A372KQ93</accession>
<dbReference type="Gene3D" id="3.40.50.1110">
    <property type="entry name" value="SGNH hydrolase"/>
    <property type="match status" value="1"/>
</dbReference>
<dbReference type="SUPFAM" id="SSF52266">
    <property type="entry name" value="SGNH hydrolase"/>
    <property type="match status" value="1"/>
</dbReference>
<evidence type="ECO:0000313" key="2">
    <source>
        <dbReference type="EMBL" id="AXQ78634.1"/>
    </source>
</evidence>